<sequence>MHKAFVASRDNGLKEFFRKYHPPIRSRRHTCVGLGMEVLKLLRGLDTDFPGIAASAMLVSCDESVQDAEEYARAGAGPQGFLLDTEKDHVMVACHLRVAGRPGVLLSDLGYHIARVVTVMEDCTYPHTDWFTHSDQQNCRKEYRYLLCRHNLNYVEWHVRETRAGRSDDRLALVYVAQEYLSAVEVTEKRNLAWIKKSLVARNSEGHAKAGVNLVCKLRDMQLTVFYDGHQGREKKKFKFEELKEMQNVSDELAGALAQCGEQLRLRDGELLALVGRLATVVADREFLAELLEINERIVQLAAGKHYRRR</sequence>
<dbReference type="RefSeq" id="XP_052746845.1">
    <property type="nucleotide sequence ID" value="XM_052890885.1"/>
</dbReference>
<evidence type="ECO:0000313" key="2">
    <source>
        <dbReference type="RefSeq" id="XP_052746845.1"/>
    </source>
</evidence>
<gene>
    <name evidence="2" type="primary">LOC112050436</name>
</gene>
<name>A0ABM3M6Y8_BICAN</name>
<proteinExistence type="predicted"/>
<accession>A0ABM3M6Y8</accession>
<dbReference type="GeneID" id="112050436"/>
<keyword evidence="1" id="KW-1185">Reference proteome</keyword>
<protein>
    <submittedName>
        <fullName evidence="2">Uncharacterized protein LOC112050436</fullName>
    </submittedName>
</protein>
<organism evidence="1 2">
    <name type="scientific">Bicyclus anynana</name>
    <name type="common">Squinting bush brown butterfly</name>
    <dbReference type="NCBI Taxonomy" id="110368"/>
    <lineage>
        <taxon>Eukaryota</taxon>
        <taxon>Metazoa</taxon>
        <taxon>Ecdysozoa</taxon>
        <taxon>Arthropoda</taxon>
        <taxon>Hexapoda</taxon>
        <taxon>Insecta</taxon>
        <taxon>Pterygota</taxon>
        <taxon>Neoptera</taxon>
        <taxon>Endopterygota</taxon>
        <taxon>Lepidoptera</taxon>
        <taxon>Glossata</taxon>
        <taxon>Ditrysia</taxon>
        <taxon>Papilionoidea</taxon>
        <taxon>Nymphalidae</taxon>
        <taxon>Satyrinae</taxon>
        <taxon>Satyrini</taxon>
        <taxon>Mycalesina</taxon>
        <taxon>Bicyclus</taxon>
    </lineage>
</organism>
<reference evidence="2" key="1">
    <citation type="submission" date="2025-08" db="UniProtKB">
        <authorList>
            <consortium name="RefSeq"/>
        </authorList>
    </citation>
    <scope>IDENTIFICATION</scope>
</reference>
<dbReference type="Proteomes" id="UP001652582">
    <property type="component" value="Chromosome Z"/>
</dbReference>
<evidence type="ECO:0000313" key="1">
    <source>
        <dbReference type="Proteomes" id="UP001652582"/>
    </source>
</evidence>